<feature type="domain" description="Inosine/uridine-preferring nucleoside hydrolase" evidence="3">
    <location>
        <begin position="4"/>
        <end position="281"/>
    </location>
</feature>
<evidence type="ECO:0000256" key="2">
    <source>
        <dbReference type="ARBA" id="ARBA00023295"/>
    </source>
</evidence>
<dbReference type="Pfam" id="PF01156">
    <property type="entry name" value="IU_nuc_hydro"/>
    <property type="match status" value="1"/>
</dbReference>
<dbReference type="InterPro" id="IPR001910">
    <property type="entry name" value="Inosine/uridine_hydrolase_dom"/>
</dbReference>
<proteinExistence type="predicted"/>
<dbReference type="RefSeq" id="WP_115956196.1">
    <property type="nucleotide sequence ID" value="NZ_CP028374.1"/>
</dbReference>
<protein>
    <submittedName>
        <fullName evidence="4">Inosine-uridine preferring nucleoside hydrolase</fullName>
    </submittedName>
</protein>
<sequence length="308" mass="34787">MNKIIFDTDIGIDDAFALLLAYKTQNILGITTVFGNTNINQVTNNAVLFSKKFDIDVPIYKGCSNSLVYNNSFDDSINIHGNNGLGDIFNDYVNYVAYDALEFIIDSINDNPHEIILVALGPLTNIATVIKKCPELVSKIKFLIIMGGAFGTDGCFGNITCNSEFNVWSDPHAAQLIFLSKLPIVVVPLDVTHKIVITEDDLLSLNNNFLIDLSRCYMSFYRNKKFFDGMVLHDPIVISYLIEDKWFDVKDVYVEVLTDSLYRGSTLMYDKKYDFHNILHHNDSLLRKVCLNLDVVNVKSNLLSILKI</sequence>
<evidence type="ECO:0000313" key="5">
    <source>
        <dbReference type="Proteomes" id="UP000256856"/>
    </source>
</evidence>
<gene>
    <name evidence="4" type="ORF">C9I82_423</name>
</gene>
<dbReference type="KEGG" id="ppet:C9I82_423"/>
<organism evidence="4 5">
    <name type="scientific">Candidatus Purcelliella pentastirinorum</name>
    <dbReference type="NCBI Taxonomy" id="472834"/>
    <lineage>
        <taxon>Bacteria</taxon>
        <taxon>Pseudomonadati</taxon>
        <taxon>Pseudomonadota</taxon>
        <taxon>Gammaproteobacteria</taxon>
        <taxon>Enterobacterales</taxon>
        <taxon>Enterobacteriaceae</taxon>
        <taxon>Candidatus Purcelliella</taxon>
    </lineage>
</organism>
<reference evidence="4 5" key="1">
    <citation type="submission" date="2018-03" db="EMBL/GenBank/DDBJ databases">
        <title>A parallel universe: an anciently diverged bacterial symbiosis in a Hawaiian planthopper (Hemiptera: Cixiidae) reveals rearranged nutritional responsibilities.</title>
        <authorList>
            <person name="Bennett G."/>
            <person name="Mao M."/>
        </authorList>
    </citation>
    <scope>NUCLEOTIDE SEQUENCE [LARGE SCALE GENOMIC DNA]</scope>
    <source>
        <strain evidence="4 5">OLIH</strain>
    </source>
</reference>
<accession>A0A346E066</accession>
<dbReference type="Proteomes" id="UP000256856">
    <property type="component" value="Chromosome"/>
</dbReference>
<dbReference type="EMBL" id="CP028374">
    <property type="protein sequence ID" value="AXN02371.1"/>
    <property type="molecule type" value="Genomic_DNA"/>
</dbReference>
<evidence type="ECO:0000313" key="4">
    <source>
        <dbReference type="EMBL" id="AXN02371.1"/>
    </source>
</evidence>
<dbReference type="PANTHER" id="PTHR12304">
    <property type="entry name" value="INOSINE-URIDINE PREFERRING NUCLEOSIDE HYDROLASE"/>
    <property type="match status" value="1"/>
</dbReference>
<dbReference type="SUPFAM" id="SSF53590">
    <property type="entry name" value="Nucleoside hydrolase"/>
    <property type="match status" value="1"/>
</dbReference>
<dbReference type="InterPro" id="IPR036452">
    <property type="entry name" value="Ribo_hydro-like"/>
</dbReference>
<dbReference type="Gene3D" id="3.90.245.10">
    <property type="entry name" value="Ribonucleoside hydrolase-like"/>
    <property type="match status" value="1"/>
</dbReference>
<keyword evidence="1 4" id="KW-0378">Hydrolase</keyword>
<dbReference type="GO" id="GO:0005829">
    <property type="term" value="C:cytosol"/>
    <property type="evidence" value="ECO:0007669"/>
    <property type="project" value="TreeGrafter"/>
</dbReference>
<keyword evidence="2" id="KW-0326">Glycosidase</keyword>
<keyword evidence="5" id="KW-1185">Reference proteome</keyword>
<dbReference type="PANTHER" id="PTHR12304:SF4">
    <property type="entry name" value="URIDINE NUCLEOSIDASE"/>
    <property type="match status" value="1"/>
</dbReference>
<evidence type="ECO:0000259" key="3">
    <source>
        <dbReference type="Pfam" id="PF01156"/>
    </source>
</evidence>
<dbReference type="GO" id="GO:0008477">
    <property type="term" value="F:purine nucleosidase activity"/>
    <property type="evidence" value="ECO:0007669"/>
    <property type="project" value="TreeGrafter"/>
</dbReference>
<dbReference type="OrthoDB" id="9797882at2"/>
<dbReference type="InterPro" id="IPR023186">
    <property type="entry name" value="IUNH"/>
</dbReference>
<evidence type="ECO:0000256" key="1">
    <source>
        <dbReference type="ARBA" id="ARBA00022801"/>
    </source>
</evidence>
<name>A0A346E066_9ENTR</name>
<dbReference type="AlphaFoldDB" id="A0A346E066"/>
<dbReference type="GO" id="GO:0006152">
    <property type="term" value="P:purine nucleoside catabolic process"/>
    <property type="evidence" value="ECO:0007669"/>
    <property type="project" value="TreeGrafter"/>
</dbReference>